<dbReference type="OrthoDB" id="354304at2759"/>
<evidence type="ECO:0000256" key="4">
    <source>
        <dbReference type="ARBA" id="ARBA00023235"/>
    </source>
</evidence>
<keyword evidence="3" id="KW-0324">Glycolysis</keyword>
<dbReference type="Gene3D" id="3.40.50.1240">
    <property type="entry name" value="Phosphoglycerate mutase-like"/>
    <property type="match status" value="2"/>
</dbReference>
<proteinExistence type="inferred from homology"/>
<protein>
    <recommendedName>
        <fullName evidence="2">phosphoglycerate mutase (2,3-diphosphoglycerate-dependent)</fullName>
        <ecNumber evidence="2">5.4.2.11</ecNumber>
    </recommendedName>
</protein>
<feature type="active site" description="Proton donor/acceptor" evidence="5">
    <location>
        <position position="202"/>
    </location>
</feature>
<feature type="binding site" evidence="6">
    <location>
        <begin position="87"/>
        <end position="94"/>
    </location>
    <ligand>
        <name>substrate</name>
    </ligand>
</feature>
<dbReference type="HAMAP" id="MF_01039">
    <property type="entry name" value="PGAM_GpmA"/>
    <property type="match status" value="1"/>
</dbReference>
<sequence length="347" mass="37839">MAAAAFACIRACNVGNDSASSSSSFTSMRAAGRPQNQLILMRHDMAAAPFACIRACNVGNDSPTSSSASFASMRAAERPQNQLVLMRHGESMWNDLKLFTGDVDIPLTEKGINEALAAGKAVSGIDFDIIFTSRLVRSKQTALIAMTQSRYKRVPVIVRGGFHGTGKAGDANRLRLRDAAAKALEHASCLMVPVYADPALNERCYGDLQGLSKEAAARQFGDEQVKLWRRSFDTRPPYGESLQDTAERTVRFFKSTIVPRLDEGRNVLVVAHGNVLRCIISYLSNLSEIEMLRLQVETGLPYGYAYDGSSFAQCCVPPPADSFTDAEEGRIRGLSSLWRKGDIDSLI</sequence>
<dbReference type="SMART" id="SM00855">
    <property type="entry name" value="PGAM"/>
    <property type="match status" value="1"/>
</dbReference>
<evidence type="ECO:0000313" key="8">
    <source>
        <dbReference type="EMBL" id="KAH7295297.1"/>
    </source>
</evidence>
<dbReference type="Proteomes" id="UP000825935">
    <property type="component" value="Chromosome 27"/>
</dbReference>
<dbReference type="CDD" id="cd07067">
    <property type="entry name" value="HP_PGM_like"/>
    <property type="match status" value="1"/>
</dbReference>
<dbReference type="PANTHER" id="PTHR11931">
    <property type="entry name" value="PHOSPHOGLYCERATE MUTASE"/>
    <property type="match status" value="1"/>
</dbReference>
<evidence type="ECO:0000256" key="1">
    <source>
        <dbReference type="ARBA" id="ARBA00006717"/>
    </source>
</evidence>
<evidence type="ECO:0000313" key="9">
    <source>
        <dbReference type="Proteomes" id="UP000825935"/>
    </source>
</evidence>
<dbReference type="InterPro" id="IPR013078">
    <property type="entry name" value="His_Pase_superF_clade-1"/>
</dbReference>
<dbReference type="PROSITE" id="PS00175">
    <property type="entry name" value="PG_MUTASE"/>
    <property type="match status" value="1"/>
</dbReference>
<keyword evidence="9" id="KW-1185">Reference proteome</keyword>
<feature type="binding site" evidence="6">
    <location>
        <position position="213"/>
    </location>
    <ligand>
        <name>substrate</name>
    </ligand>
</feature>
<dbReference type="InterPro" id="IPR029033">
    <property type="entry name" value="His_PPase_superfam"/>
</dbReference>
<evidence type="ECO:0000256" key="3">
    <source>
        <dbReference type="ARBA" id="ARBA00023152"/>
    </source>
</evidence>
<feature type="binding site" evidence="6">
    <location>
        <position position="137"/>
    </location>
    <ligand>
        <name>substrate</name>
    </ligand>
</feature>
<reference evidence="8 9" key="1">
    <citation type="submission" date="2021-08" db="EMBL/GenBank/DDBJ databases">
        <title>WGS assembly of Ceratopteris richardii.</title>
        <authorList>
            <person name="Marchant D.B."/>
            <person name="Chen G."/>
            <person name="Jenkins J."/>
            <person name="Shu S."/>
            <person name="Leebens-Mack J."/>
            <person name="Grimwood J."/>
            <person name="Schmutz J."/>
            <person name="Soltis P."/>
            <person name="Soltis D."/>
            <person name="Chen Z.-H."/>
        </authorList>
    </citation>
    <scope>NUCLEOTIDE SEQUENCE [LARGE SCALE GENOMIC DNA]</scope>
    <source>
        <strain evidence="8">Whitten #5841</strain>
        <tissue evidence="8">Leaf</tissue>
    </source>
</reference>
<dbReference type="Pfam" id="PF00300">
    <property type="entry name" value="His_Phos_1"/>
    <property type="match status" value="2"/>
</dbReference>
<dbReference type="InterPro" id="IPR001345">
    <property type="entry name" value="PG/BPGM_mutase_AS"/>
</dbReference>
<feature type="binding site" evidence="6">
    <location>
        <begin position="100"/>
        <end position="101"/>
    </location>
    <ligand>
        <name>substrate</name>
    </ligand>
</feature>
<feature type="binding site" evidence="6">
    <location>
        <begin position="273"/>
        <end position="274"/>
    </location>
    <ligand>
        <name>substrate</name>
    </ligand>
</feature>
<dbReference type="AlphaFoldDB" id="A0A8T2RHV5"/>
<feature type="binding site" evidence="6">
    <location>
        <begin position="229"/>
        <end position="230"/>
    </location>
    <ligand>
        <name>substrate</name>
    </ligand>
</feature>
<evidence type="ECO:0000256" key="2">
    <source>
        <dbReference type="ARBA" id="ARBA00012028"/>
    </source>
</evidence>
<dbReference type="InterPro" id="IPR005952">
    <property type="entry name" value="Phosphogly_mut1"/>
</dbReference>
<dbReference type="GO" id="GO:0004619">
    <property type="term" value="F:phosphoglycerate mutase activity"/>
    <property type="evidence" value="ECO:0007669"/>
    <property type="project" value="UniProtKB-EC"/>
</dbReference>
<keyword evidence="4" id="KW-0413">Isomerase</keyword>
<organism evidence="8 9">
    <name type="scientific">Ceratopteris richardii</name>
    <name type="common">Triangle waterfern</name>
    <dbReference type="NCBI Taxonomy" id="49495"/>
    <lineage>
        <taxon>Eukaryota</taxon>
        <taxon>Viridiplantae</taxon>
        <taxon>Streptophyta</taxon>
        <taxon>Embryophyta</taxon>
        <taxon>Tracheophyta</taxon>
        <taxon>Polypodiopsida</taxon>
        <taxon>Polypodiidae</taxon>
        <taxon>Polypodiales</taxon>
        <taxon>Pteridineae</taxon>
        <taxon>Pteridaceae</taxon>
        <taxon>Parkerioideae</taxon>
        <taxon>Ceratopteris</taxon>
    </lineage>
</organism>
<comment type="similarity">
    <text evidence="1">Belongs to the phosphoglycerate mutase family. BPG-dependent PGAM subfamily.</text>
</comment>
<feature type="binding site" evidence="6">
    <location>
        <begin position="202"/>
        <end position="205"/>
    </location>
    <ligand>
        <name>substrate</name>
    </ligand>
</feature>
<feature type="site" description="Transition state stabilizer" evidence="7">
    <location>
        <position position="272"/>
    </location>
</feature>
<gene>
    <name evidence="8" type="ORF">KP509_27G041800</name>
</gene>
<dbReference type="EMBL" id="CM035432">
    <property type="protein sequence ID" value="KAH7295297.1"/>
    <property type="molecule type" value="Genomic_DNA"/>
</dbReference>
<evidence type="ECO:0000256" key="6">
    <source>
        <dbReference type="PIRSR" id="PIRSR613078-2"/>
    </source>
</evidence>
<comment type="caution">
    <text evidence="8">The sequence shown here is derived from an EMBL/GenBank/DDBJ whole genome shotgun (WGS) entry which is preliminary data.</text>
</comment>
<dbReference type="GO" id="GO:0006096">
    <property type="term" value="P:glycolytic process"/>
    <property type="evidence" value="ECO:0007669"/>
    <property type="project" value="UniProtKB-KW"/>
</dbReference>
<feature type="active site" description="Tele-phosphohistidine intermediate" evidence="5">
    <location>
        <position position="88"/>
    </location>
</feature>
<dbReference type="SUPFAM" id="SSF53254">
    <property type="entry name" value="Phosphoglycerate mutase-like"/>
    <property type="match status" value="1"/>
</dbReference>
<name>A0A8T2RHV5_CERRI</name>
<accession>A0A8T2RHV5</accession>
<dbReference type="OMA" id="GKTGDAN"/>
<dbReference type="EC" id="5.4.2.11" evidence="2"/>
<evidence type="ECO:0000256" key="5">
    <source>
        <dbReference type="PIRSR" id="PIRSR613078-1"/>
    </source>
</evidence>
<evidence type="ECO:0000256" key="7">
    <source>
        <dbReference type="PIRSR" id="PIRSR613078-3"/>
    </source>
</evidence>